<dbReference type="InterPro" id="IPR016024">
    <property type="entry name" value="ARM-type_fold"/>
</dbReference>
<dbReference type="GO" id="GO:0034271">
    <property type="term" value="C:phosphatidylinositol 3-kinase complex, class III, type I"/>
    <property type="evidence" value="ECO:0007669"/>
    <property type="project" value="TreeGrafter"/>
</dbReference>
<feature type="domain" description="PIK helical" evidence="1">
    <location>
        <begin position="11"/>
        <end position="226"/>
    </location>
</feature>
<dbReference type="GO" id="GO:0048015">
    <property type="term" value="P:phosphatidylinositol-mediated signaling"/>
    <property type="evidence" value="ECO:0007669"/>
    <property type="project" value="TreeGrafter"/>
</dbReference>
<evidence type="ECO:0000313" key="2">
    <source>
        <dbReference type="EMBL" id="CAD2157009.1"/>
    </source>
</evidence>
<accession>A0A6V7UFV7</accession>
<dbReference type="PANTHER" id="PTHR10048:SF7">
    <property type="entry name" value="PHOSPHATIDYLINOSITOL 3-KINASE CATALYTIC SUBUNIT TYPE 3"/>
    <property type="match status" value="1"/>
</dbReference>
<name>A0A6V7UFV7_MELEN</name>
<organism evidence="2 3">
    <name type="scientific">Meloidogyne enterolobii</name>
    <name type="common">Root-knot nematode worm</name>
    <name type="synonym">Meloidogyne mayaguensis</name>
    <dbReference type="NCBI Taxonomy" id="390850"/>
    <lineage>
        <taxon>Eukaryota</taxon>
        <taxon>Metazoa</taxon>
        <taxon>Ecdysozoa</taxon>
        <taxon>Nematoda</taxon>
        <taxon>Chromadorea</taxon>
        <taxon>Rhabditida</taxon>
        <taxon>Tylenchina</taxon>
        <taxon>Tylenchomorpha</taxon>
        <taxon>Tylenchoidea</taxon>
        <taxon>Meloidogynidae</taxon>
        <taxon>Meloidogyninae</taxon>
        <taxon>Meloidogyne</taxon>
    </lineage>
</organism>
<evidence type="ECO:0000313" key="3">
    <source>
        <dbReference type="Proteomes" id="UP000580250"/>
    </source>
</evidence>
<dbReference type="GO" id="GO:0005777">
    <property type="term" value="C:peroxisome"/>
    <property type="evidence" value="ECO:0007669"/>
    <property type="project" value="TreeGrafter"/>
</dbReference>
<gene>
    <name evidence="2" type="ORF">MENT_LOCUS12459</name>
</gene>
<dbReference type="Gene3D" id="1.25.40.70">
    <property type="entry name" value="Phosphatidylinositol 3-kinase, accessory domain (PIK)"/>
    <property type="match status" value="2"/>
</dbReference>
<dbReference type="PANTHER" id="PTHR10048">
    <property type="entry name" value="PHOSPHATIDYLINOSITOL KINASE"/>
    <property type="match status" value="1"/>
</dbReference>
<evidence type="ECO:0000259" key="1">
    <source>
        <dbReference type="PROSITE" id="PS51545"/>
    </source>
</evidence>
<dbReference type="EMBL" id="CAJEWN010000064">
    <property type="protein sequence ID" value="CAD2157009.1"/>
    <property type="molecule type" value="Genomic_DNA"/>
</dbReference>
<dbReference type="GO" id="GO:0000407">
    <property type="term" value="C:phagophore assembly site"/>
    <property type="evidence" value="ECO:0007669"/>
    <property type="project" value="TreeGrafter"/>
</dbReference>
<dbReference type="Pfam" id="PF00613">
    <property type="entry name" value="PI3Ka"/>
    <property type="match status" value="1"/>
</dbReference>
<reference evidence="2 3" key="1">
    <citation type="submission" date="2020-08" db="EMBL/GenBank/DDBJ databases">
        <authorList>
            <person name="Koutsovoulos G."/>
            <person name="Danchin GJ E."/>
        </authorList>
    </citation>
    <scope>NUCLEOTIDE SEQUENCE [LARGE SCALE GENOMIC DNA]</scope>
</reference>
<dbReference type="InterPro" id="IPR042236">
    <property type="entry name" value="PI3K_accessory_sf"/>
</dbReference>
<dbReference type="GO" id="GO:0000045">
    <property type="term" value="P:autophagosome assembly"/>
    <property type="evidence" value="ECO:0007669"/>
    <property type="project" value="TreeGrafter"/>
</dbReference>
<dbReference type="Proteomes" id="UP000580250">
    <property type="component" value="Unassembled WGS sequence"/>
</dbReference>
<dbReference type="GO" id="GO:0034272">
    <property type="term" value="C:phosphatidylinositol 3-kinase complex, class III, type II"/>
    <property type="evidence" value="ECO:0007669"/>
    <property type="project" value="TreeGrafter"/>
</dbReference>
<dbReference type="InterPro" id="IPR015433">
    <property type="entry name" value="PI3/4_kinase"/>
</dbReference>
<dbReference type="SUPFAM" id="SSF48371">
    <property type="entry name" value="ARM repeat"/>
    <property type="match status" value="1"/>
</dbReference>
<comment type="caution">
    <text evidence="2">The sequence shown here is derived from an EMBL/GenBank/DDBJ whole genome shotgun (WGS) entry which is preliminary data.</text>
</comment>
<sequence length="275" mass="31170">MMTRNARAMDIDRRLQPNPTIRDTLEAIIKSASCQAMLMEERDLIWKFRFWLKSNPKALTNLFVLLIGKKSWKFVKQFKLFFCEWEPIDACDALELLSPNFSHPFFKALRYEPSQQDLLASVEEDLLVVTQNENVSGTSTIVATSSNSVHPRMASSRQSTNSDIPLDYFEGHESMDLATFLIKIACQNSPIAIFLYWYLKVEVEANFGNKQISEFYSSVILKLQQALSSGNSACKQTLATISSQKKFVDTLVDIAKSVADSSGSRSKKLELLKKN</sequence>
<dbReference type="InterPro" id="IPR001263">
    <property type="entry name" value="PI3K_accessory_dom"/>
</dbReference>
<dbReference type="GO" id="GO:0005768">
    <property type="term" value="C:endosome"/>
    <property type="evidence" value="ECO:0007669"/>
    <property type="project" value="TreeGrafter"/>
</dbReference>
<dbReference type="AlphaFoldDB" id="A0A6V7UFV7"/>
<dbReference type="GO" id="GO:0006897">
    <property type="term" value="P:endocytosis"/>
    <property type="evidence" value="ECO:0007669"/>
    <property type="project" value="TreeGrafter"/>
</dbReference>
<dbReference type="OrthoDB" id="67688at2759"/>
<protein>
    <recommendedName>
        <fullName evidence="1">PIK helical domain-containing protein</fullName>
    </recommendedName>
</protein>
<dbReference type="SMART" id="SM00145">
    <property type="entry name" value="PI3Ka"/>
    <property type="match status" value="1"/>
</dbReference>
<dbReference type="GO" id="GO:0016303">
    <property type="term" value="F:1-phosphatidylinositol-3-kinase activity"/>
    <property type="evidence" value="ECO:0007669"/>
    <property type="project" value="TreeGrafter"/>
</dbReference>
<dbReference type="PROSITE" id="PS51545">
    <property type="entry name" value="PIK_HELICAL"/>
    <property type="match status" value="1"/>
</dbReference>
<proteinExistence type="predicted"/>